<protein>
    <submittedName>
        <fullName evidence="1">Uncharacterized protein</fullName>
    </submittedName>
</protein>
<proteinExistence type="predicted"/>
<evidence type="ECO:0000313" key="1">
    <source>
        <dbReference type="EMBL" id="KAI3757666.1"/>
    </source>
</evidence>
<accession>A0ACB9EFX5</accession>
<keyword evidence="2" id="KW-1185">Reference proteome</keyword>
<organism evidence="1 2">
    <name type="scientific">Arctium lappa</name>
    <name type="common">Greater burdock</name>
    <name type="synonym">Lappa major</name>
    <dbReference type="NCBI Taxonomy" id="4217"/>
    <lineage>
        <taxon>Eukaryota</taxon>
        <taxon>Viridiplantae</taxon>
        <taxon>Streptophyta</taxon>
        <taxon>Embryophyta</taxon>
        <taxon>Tracheophyta</taxon>
        <taxon>Spermatophyta</taxon>
        <taxon>Magnoliopsida</taxon>
        <taxon>eudicotyledons</taxon>
        <taxon>Gunneridae</taxon>
        <taxon>Pentapetalae</taxon>
        <taxon>asterids</taxon>
        <taxon>campanulids</taxon>
        <taxon>Asterales</taxon>
        <taxon>Asteraceae</taxon>
        <taxon>Carduoideae</taxon>
        <taxon>Cardueae</taxon>
        <taxon>Arctiinae</taxon>
        <taxon>Arctium</taxon>
    </lineage>
</organism>
<name>A0ACB9EFX5_ARCLA</name>
<dbReference type="Proteomes" id="UP001055879">
    <property type="component" value="Linkage Group LG02"/>
</dbReference>
<reference evidence="2" key="1">
    <citation type="journal article" date="2022" name="Mol. Ecol. Resour.">
        <title>The genomes of chicory, endive, great burdock and yacon provide insights into Asteraceae palaeo-polyploidization history and plant inulin production.</title>
        <authorList>
            <person name="Fan W."/>
            <person name="Wang S."/>
            <person name="Wang H."/>
            <person name="Wang A."/>
            <person name="Jiang F."/>
            <person name="Liu H."/>
            <person name="Zhao H."/>
            <person name="Xu D."/>
            <person name="Zhang Y."/>
        </authorList>
    </citation>
    <scope>NUCLEOTIDE SEQUENCE [LARGE SCALE GENOMIC DNA]</scope>
    <source>
        <strain evidence="2">cv. Niubang</strain>
    </source>
</reference>
<reference evidence="1 2" key="2">
    <citation type="journal article" date="2022" name="Mol. Ecol. Resour.">
        <title>The genomes of chicory, endive, great burdock and yacon provide insights into Asteraceae paleo-polyploidization history and plant inulin production.</title>
        <authorList>
            <person name="Fan W."/>
            <person name="Wang S."/>
            <person name="Wang H."/>
            <person name="Wang A."/>
            <person name="Jiang F."/>
            <person name="Liu H."/>
            <person name="Zhao H."/>
            <person name="Xu D."/>
            <person name="Zhang Y."/>
        </authorList>
    </citation>
    <scope>NUCLEOTIDE SEQUENCE [LARGE SCALE GENOMIC DNA]</scope>
    <source>
        <strain evidence="2">cv. Niubang</strain>
    </source>
</reference>
<evidence type="ECO:0000313" key="2">
    <source>
        <dbReference type="Proteomes" id="UP001055879"/>
    </source>
</evidence>
<sequence>MLLDYGRYSILALFNNPRFRIRSSSSSSSLKSNAPLHLFNTSMAPGGRFMRKKPPTANRSNLLKPQQPPSMPPISSNPSFRTTKIVLLLSILSALLLIALSWNTLRFFRSNTLVSDQIHSFEVVNEFPHDPDAFTQGLLYGGNDTLLESTGLNGRSSVREVDLQTGKIKALQKMDSSYFGEGLTLLGQRLYQVTWLEKTGFIYDRYNLTKFKKFTHDMKDGWGLATDGKVLFGSDGSSSLYHINPQTMKVKEELVVKYKGLEVHNLNELEYINNEVWANIWQSDCIARISPVDGTVIGWILLPELREGLVAAGNRIDVLNGIAWDADKKRLFVTGKLWPKLYEIRVQPLRKPLRAPVERICLRDPVHFTRN</sequence>
<comment type="caution">
    <text evidence="1">The sequence shown here is derived from an EMBL/GenBank/DDBJ whole genome shotgun (WGS) entry which is preliminary data.</text>
</comment>
<dbReference type="EMBL" id="CM042048">
    <property type="protein sequence ID" value="KAI3757666.1"/>
    <property type="molecule type" value="Genomic_DNA"/>
</dbReference>
<gene>
    <name evidence="1" type="ORF">L6452_05209</name>
</gene>